<comment type="caution">
    <text evidence="2">The sequence shown here is derived from an EMBL/GenBank/DDBJ whole genome shotgun (WGS) entry which is preliminary data.</text>
</comment>
<evidence type="ECO:0000313" key="2">
    <source>
        <dbReference type="EMBL" id="OAZ68920.1"/>
    </source>
</evidence>
<feature type="chain" id="PRO_5008289115" evidence="1">
    <location>
        <begin position="25"/>
        <end position="120"/>
    </location>
</feature>
<accession>A0A1A0D1I2</accession>
<sequence>MRLVVCFSVLGLLTATLLPEIVFASTPKIPIADGKYAATPADCEQRMGDDYTISHGGTGISDDGNTYDCSVVSFVQGHLVAQCITGMGGHDMGNTDYMMSVTRKGLVVNGKLYKKCQVSR</sequence>
<organism evidence="2 3">
    <name type="scientific">Acetobacter pasteurianus</name>
    <name type="common">Acetobacter turbidans</name>
    <dbReference type="NCBI Taxonomy" id="438"/>
    <lineage>
        <taxon>Bacteria</taxon>
        <taxon>Pseudomonadati</taxon>
        <taxon>Pseudomonadota</taxon>
        <taxon>Alphaproteobacteria</taxon>
        <taxon>Acetobacterales</taxon>
        <taxon>Acetobacteraceae</taxon>
        <taxon>Acetobacter</taxon>
    </lineage>
</organism>
<protein>
    <submittedName>
        <fullName evidence="2">Uncharacterized protein</fullName>
    </submittedName>
</protein>
<reference evidence="2 3" key="1">
    <citation type="submission" date="2016-05" db="EMBL/GenBank/DDBJ databases">
        <title>Genome sequencing of Acetobacter pasteurianus strain SRCM100623.</title>
        <authorList>
            <person name="Song Y.R."/>
        </authorList>
    </citation>
    <scope>NUCLEOTIDE SEQUENCE [LARGE SCALE GENOMIC DNA]</scope>
    <source>
        <strain evidence="2 3">SRCM100623</strain>
    </source>
</reference>
<dbReference type="EMBL" id="LYUD01000125">
    <property type="protein sequence ID" value="OAZ68920.1"/>
    <property type="molecule type" value="Genomic_DNA"/>
</dbReference>
<dbReference type="Proteomes" id="UP000093796">
    <property type="component" value="Unassembled WGS sequence"/>
</dbReference>
<gene>
    <name evidence="2" type="ORF">SRCM100623_02368</name>
</gene>
<name>A0A1A0D1I2_ACEPA</name>
<evidence type="ECO:0000256" key="1">
    <source>
        <dbReference type="SAM" id="SignalP"/>
    </source>
</evidence>
<feature type="signal peptide" evidence="1">
    <location>
        <begin position="1"/>
        <end position="24"/>
    </location>
</feature>
<evidence type="ECO:0000313" key="3">
    <source>
        <dbReference type="Proteomes" id="UP000093796"/>
    </source>
</evidence>
<dbReference type="PATRIC" id="fig|438.15.peg.2614"/>
<keyword evidence="1" id="KW-0732">Signal</keyword>
<proteinExistence type="predicted"/>
<dbReference type="AlphaFoldDB" id="A0A1A0D1I2"/>
<dbReference type="RefSeq" id="WP_064776360.1">
    <property type="nucleotide sequence ID" value="NZ_LYUD01000125.1"/>
</dbReference>